<reference evidence="3" key="1">
    <citation type="journal article" date="2019" name="Int. J. Syst. Evol. Microbiol.">
        <title>The Global Catalogue of Microorganisms (GCM) 10K type strain sequencing project: providing services to taxonomists for standard genome sequencing and annotation.</title>
        <authorList>
            <consortium name="The Broad Institute Genomics Platform"/>
            <consortium name="The Broad Institute Genome Sequencing Center for Infectious Disease"/>
            <person name="Wu L."/>
            <person name="Ma J."/>
        </authorList>
    </citation>
    <scope>NUCLEOTIDE SEQUENCE [LARGE SCALE GENOMIC DNA]</scope>
    <source>
        <strain evidence="3">CGMCC 1.16306</strain>
    </source>
</reference>
<feature type="transmembrane region" description="Helical" evidence="1">
    <location>
        <begin position="43"/>
        <end position="65"/>
    </location>
</feature>
<dbReference type="Pfam" id="PF13795">
    <property type="entry name" value="HupE_UreJ_2"/>
    <property type="match status" value="1"/>
</dbReference>
<feature type="transmembrane region" description="Helical" evidence="1">
    <location>
        <begin position="71"/>
        <end position="89"/>
    </location>
</feature>
<gene>
    <name evidence="2" type="ORF">ACFQO1_09000</name>
</gene>
<dbReference type="InterPro" id="IPR032809">
    <property type="entry name" value="Put_HupE_UreJ"/>
</dbReference>
<comment type="caution">
    <text evidence="2">The sequence shown here is derived from an EMBL/GenBank/DDBJ whole genome shotgun (WGS) entry which is preliminary data.</text>
</comment>
<keyword evidence="1" id="KW-0812">Transmembrane</keyword>
<feature type="transmembrane region" description="Helical" evidence="1">
    <location>
        <begin position="20"/>
        <end position="36"/>
    </location>
</feature>
<name>A0ABW2MVW1_9FLAO</name>
<evidence type="ECO:0000313" key="3">
    <source>
        <dbReference type="Proteomes" id="UP001596415"/>
    </source>
</evidence>
<keyword evidence="3" id="KW-1185">Reference proteome</keyword>
<dbReference type="EMBL" id="JBHTBN010000004">
    <property type="protein sequence ID" value="MFC7357823.1"/>
    <property type="molecule type" value="Genomic_DNA"/>
</dbReference>
<sequence>MTDFWFYIQLGFNHVLDWNAYDHVLFILVLVAVYTFKTWKKALLLITLFTIGHSLSLLLANYNLVAIAGKWIEFLIPVTIIFAAIYNFIVAKKTHTNTRYLIYLITFFFGIIHGFGFASYYKMIYDETSVTPLLSFALGIEASQIVIVLAVLAAAFLFQKILHVKKREWIIGVSAIVIGRTIPMLTDSWPF</sequence>
<keyword evidence="1" id="KW-0472">Membrane</keyword>
<evidence type="ECO:0000313" key="2">
    <source>
        <dbReference type="EMBL" id="MFC7357823.1"/>
    </source>
</evidence>
<proteinExistence type="predicted"/>
<organism evidence="2 3">
    <name type="scientific">Jejudonia soesokkakensis</name>
    <dbReference type="NCBI Taxonomy" id="1323432"/>
    <lineage>
        <taxon>Bacteria</taxon>
        <taxon>Pseudomonadati</taxon>
        <taxon>Bacteroidota</taxon>
        <taxon>Flavobacteriia</taxon>
        <taxon>Flavobacteriales</taxon>
        <taxon>Flavobacteriaceae</taxon>
        <taxon>Jejudonia</taxon>
    </lineage>
</organism>
<protein>
    <submittedName>
        <fullName evidence="2">HupE/UreJ family protein</fullName>
    </submittedName>
</protein>
<dbReference type="Proteomes" id="UP001596415">
    <property type="component" value="Unassembled WGS sequence"/>
</dbReference>
<feature type="transmembrane region" description="Helical" evidence="1">
    <location>
        <begin position="101"/>
        <end position="121"/>
    </location>
</feature>
<dbReference type="RefSeq" id="WP_380217684.1">
    <property type="nucleotide sequence ID" value="NZ_JBHTBN010000004.1"/>
</dbReference>
<feature type="transmembrane region" description="Helical" evidence="1">
    <location>
        <begin position="133"/>
        <end position="157"/>
    </location>
</feature>
<keyword evidence="1" id="KW-1133">Transmembrane helix</keyword>
<accession>A0ABW2MVW1</accession>
<evidence type="ECO:0000256" key="1">
    <source>
        <dbReference type="SAM" id="Phobius"/>
    </source>
</evidence>